<protein>
    <recommendedName>
        <fullName evidence="4">KGK family protein</fullName>
    </recommendedName>
</protein>
<evidence type="ECO:0008006" key="4">
    <source>
        <dbReference type="Google" id="ProtNLM"/>
    </source>
</evidence>
<dbReference type="OrthoDB" id="454733at2"/>
<feature type="region of interest" description="Disordered" evidence="1">
    <location>
        <begin position="102"/>
        <end position="121"/>
    </location>
</feature>
<evidence type="ECO:0000313" key="3">
    <source>
        <dbReference type="Proteomes" id="UP000003922"/>
    </source>
</evidence>
<dbReference type="Pfam" id="PF08872">
    <property type="entry name" value="KGK"/>
    <property type="match status" value="1"/>
</dbReference>
<dbReference type="AlphaFoldDB" id="Q4CB55"/>
<dbReference type="EMBL" id="AADV02000001">
    <property type="protein sequence ID" value="EAM52731.1"/>
    <property type="molecule type" value="Genomic_DNA"/>
</dbReference>
<proteinExistence type="predicted"/>
<dbReference type="KEGG" id="cwa:CwatDRAFT_6001"/>
<evidence type="ECO:0000313" key="2">
    <source>
        <dbReference type="EMBL" id="EAM52731.1"/>
    </source>
</evidence>
<reference evidence="2" key="1">
    <citation type="submission" date="2004-02" db="EMBL/GenBank/DDBJ databases">
        <authorList>
            <consortium name="DOE Joint Genome Institute"/>
        </authorList>
    </citation>
    <scope>NUCLEOTIDE SEQUENCE [LARGE SCALE GENOMIC DNA]</scope>
    <source>
        <strain evidence="2">WH 8501</strain>
    </source>
</reference>
<name>Q4CB55_CROWT</name>
<reference evidence="2" key="2">
    <citation type="submission" date="2005-06" db="EMBL/GenBank/DDBJ databases">
        <title>Sequencing of the draft genome and assembly of Crocosphaera watsonii WH 8501.</title>
        <authorList>
            <consortium name="US DOE Joint Genome Institute (JGI-PGF)"/>
            <person name="Copeland A."/>
            <person name="Lucas S."/>
            <person name="Lapidus A."/>
            <person name="Barry K."/>
            <person name="Detter C."/>
            <person name="Glavina T."/>
            <person name="Hammon N."/>
            <person name="Israni S."/>
            <person name="Pitluck S."/>
            <person name="Richardson P."/>
        </authorList>
    </citation>
    <scope>NUCLEOTIDE SEQUENCE [LARGE SCALE GENOMIC DNA]</scope>
    <source>
        <strain evidence="2">WH 8501</strain>
    </source>
</reference>
<organism evidence="2 3">
    <name type="scientific">Crocosphaera watsonii WH 8501</name>
    <dbReference type="NCBI Taxonomy" id="165597"/>
    <lineage>
        <taxon>Bacteria</taxon>
        <taxon>Bacillati</taxon>
        <taxon>Cyanobacteriota</taxon>
        <taxon>Cyanophyceae</taxon>
        <taxon>Oscillatoriophycideae</taxon>
        <taxon>Chroococcales</taxon>
        <taxon>Aphanothecaceae</taxon>
        <taxon>Crocosphaera</taxon>
    </lineage>
</organism>
<dbReference type="InterPro" id="IPR014971">
    <property type="entry name" value="KGK"/>
</dbReference>
<accession>Q4CB55</accession>
<gene>
    <name evidence="2" type="ORF">CwatDRAFT_6001</name>
</gene>
<feature type="compositionally biased region" description="Basic and acidic residues" evidence="1">
    <location>
        <begin position="104"/>
        <end position="121"/>
    </location>
</feature>
<keyword evidence="3" id="KW-1185">Reference proteome</keyword>
<sequence length="121" mass="13767">MNNNLDTNNKIVLDLHDKSDSVLLVSESSIKVKILMEKMKYAFSTEGFKELKSSISNIANLYYSGDIWFNNGVDCELLEAGKNRKKGKVKINIQLEFIPDEPEPEIKDNDSVLDDIRQSIN</sequence>
<evidence type="ECO:0000256" key="1">
    <source>
        <dbReference type="SAM" id="MobiDB-lite"/>
    </source>
</evidence>
<reference evidence="2" key="3">
    <citation type="submission" date="2016-12" db="EMBL/GenBank/DDBJ databases">
        <title>Annotation of the draft genome assembly of Crocosphaera watsonii WH 8501.</title>
        <authorList>
            <consortium name="US DOE Joint Genome Institute (JGI-ORNL)"/>
            <person name="Larimer F."/>
            <person name="Land M."/>
        </authorList>
    </citation>
    <scope>NUCLEOTIDE SEQUENCE</scope>
    <source>
        <strain evidence="2">WH 8501</strain>
    </source>
</reference>
<dbReference type="RefSeq" id="WP_007303054.1">
    <property type="nucleotide sequence ID" value="NZ_AADV02000001.1"/>
</dbReference>
<dbReference type="Proteomes" id="UP000003922">
    <property type="component" value="Unassembled WGS sequence"/>
</dbReference>
<comment type="caution">
    <text evidence="2">The sequence shown here is derived from an EMBL/GenBank/DDBJ whole genome shotgun (WGS) entry which is preliminary data.</text>
</comment>